<dbReference type="RefSeq" id="XP_003682786.1">
    <property type="nucleotide sequence ID" value="XM_003682738.1"/>
</dbReference>
<accession>G8ZYV0</accession>
<dbReference type="HOGENOM" id="CLU_114202_0_0_1"/>
<feature type="transmembrane region" description="Helical" evidence="1">
    <location>
        <begin position="181"/>
        <end position="200"/>
    </location>
</feature>
<proteinExistence type="predicted"/>
<evidence type="ECO:0000313" key="3">
    <source>
        <dbReference type="Proteomes" id="UP000005627"/>
    </source>
</evidence>
<dbReference type="Proteomes" id="UP000005627">
    <property type="component" value="Chromosome 7"/>
</dbReference>
<evidence type="ECO:0000256" key="1">
    <source>
        <dbReference type="SAM" id="Phobius"/>
    </source>
</evidence>
<feature type="transmembrane region" description="Helical" evidence="1">
    <location>
        <begin position="62"/>
        <end position="81"/>
    </location>
</feature>
<dbReference type="FunCoup" id="G8ZYV0">
    <property type="interactions" value="44"/>
</dbReference>
<dbReference type="eggNOG" id="ENOG502S6IX">
    <property type="taxonomic scope" value="Eukaryota"/>
</dbReference>
<evidence type="ECO:0000313" key="2">
    <source>
        <dbReference type="EMBL" id="CCE93575.1"/>
    </source>
</evidence>
<dbReference type="AlphaFoldDB" id="G8ZYV0"/>
<protein>
    <submittedName>
        <fullName evidence="2">Uncharacterized protein</fullName>
    </submittedName>
</protein>
<dbReference type="GeneID" id="11504712"/>
<keyword evidence="1" id="KW-0812">Transmembrane</keyword>
<dbReference type="KEGG" id="tdl:TDEL_0G02080"/>
<organism evidence="2 3">
    <name type="scientific">Torulaspora delbrueckii</name>
    <name type="common">Yeast</name>
    <name type="synonym">Candida colliculosa</name>
    <dbReference type="NCBI Taxonomy" id="4950"/>
    <lineage>
        <taxon>Eukaryota</taxon>
        <taxon>Fungi</taxon>
        <taxon>Dikarya</taxon>
        <taxon>Ascomycota</taxon>
        <taxon>Saccharomycotina</taxon>
        <taxon>Saccharomycetes</taxon>
        <taxon>Saccharomycetales</taxon>
        <taxon>Saccharomycetaceae</taxon>
        <taxon>Torulaspora</taxon>
    </lineage>
</organism>
<sequence>MFSTASTNIQKMLGDRHNLAKNDHNNQRMMAPSLEDENNYYICECHSCNIGTKYRGWIPRGFFAGFFIPLLWFCNLVIYLYTQWHLNHEPTHAQIALEELPSNHEFQSRINASNITLDKSTIEEIDRVNEKTTVLDDPKDHKDCPKYNLQDYRNQFLRQVASDIIESHGVKRDHYKKWTQWSLLGIVTYSVTTVLAVIAYKPR</sequence>
<gene>
    <name evidence="2" type="primary">TDEL0G02080</name>
    <name evidence="2" type="ORF">TDEL_0G02080</name>
</gene>
<dbReference type="EMBL" id="HE616748">
    <property type="protein sequence ID" value="CCE93575.1"/>
    <property type="molecule type" value="Genomic_DNA"/>
</dbReference>
<dbReference type="OrthoDB" id="4035013at2759"/>
<reference evidence="2 3" key="1">
    <citation type="journal article" date="2011" name="Proc. Natl. Acad. Sci. U.S.A.">
        <title>Evolutionary erosion of yeast sex chromosomes by mating-type switching accidents.</title>
        <authorList>
            <person name="Gordon J.L."/>
            <person name="Armisen D."/>
            <person name="Proux-Wera E."/>
            <person name="Oheigeartaigh S.S."/>
            <person name="Byrne K.P."/>
            <person name="Wolfe K.H."/>
        </authorList>
    </citation>
    <scope>NUCLEOTIDE SEQUENCE [LARGE SCALE GENOMIC DNA]</scope>
    <source>
        <strain evidence="3">ATCC 10662 / CBS 1146 / NBRC 0425 / NCYC 2629 / NRRL Y-866</strain>
    </source>
</reference>
<keyword evidence="1" id="KW-1133">Transmembrane helix</keyword>
<dbReference type="InParanoid" id="G8ZYV0"/>
<keyword evidence="1" id="KW-0472">Membrane</keyword>
<name>G8ZYV0_TORDE</name>
<keyword evidence="3" id="KW-1185">Reference proteome</keyword>